<dbReference type="Pfam" id="PF00664">
    <property type="entry name" value="ABC_membrane"/>
    <property type="match status" value="2"/>
</dbReference>
<feature type="transmembrane region" description="Helical" evidence="11">
    <location>
        <begin position="747"/>
        <end position="772"/>
    </location>
</feature>
<feature type="domain" description="ABC transmembrane type-1" evidence="13">
    <location>
        <begin position="706"/>
        <end position="993"/>
    </location>
</feature>
<feature type="transmembrane region" description="Helical" evidence="11">
    <location>
        <begin position="705"/>
        <end position="735"/>
    </location>
</feature>
<accession>A0AA88UR94</accession>
<proteinExistence type="inferred from homology"/>
<keyword evidence="2" id="KW-0813">Transport</keyword>
<dbReference type="SMART" id="SM00382">
    <property type="entry name" value="AAA"/>
    <property type="match status" value="2"/>
</dbReference>
<comment type="similarity">
    <text evidence="1">Belongs to the ABC transporter superfamily. ABCB family. Multidrug resistance exporter (TC 3.A.1.201) subfamily.</text>
</comment>
<evidence type="ECO:0000313" key="15">
    <source>
        <dbReference type="Proteomes" id="UP001187471"/>
    </source>
</evidence>
<feature type="region of interest" description="Disordered" evidence="10">
    <location>
        <begin position="1420"/>
        <end position="1440"/>
    </location>
</feature>
<reference evidence="14" key="1">
    <citation type="submission" date="2022-12" db="EMBL/GenBank/DDBJ databases">
        <title>Draft genome assemblies for two species of Escallonia (Escalloniales).</title>
        <authorList>
            <person name="Chanderbali A."/>
            <person name="Dervinis C."/>
            <person name="Anghel I."/>
            <person name="Soltis D."/>
            <person name="Soltis P."/>
            <person name="Zapata F."/>
        </authorList>
    </citation>
    <scope>NUCLEOTIDE SEQUENCE</scope>
    <source>
        <strain evidence="14">UCBG92.1500</strain>
        <tissue evidence="14">Leaf</tissue>
    </source>
</reference>
<feature type="compositionally biased region" description="Basic and acidic residues" evidence="10">
    <location>
        <begin position="1329"/>
        <end position="1340"/>
    </location>
</feature>
<dbReference type="FunFam" id="1.20.1560.10:FF:000207">
    <property type="entry name" value="ABC transporter B family member 15-like"/>
    <property type="match status" value="1"/>
</dbReference>
<keyword evidence="4" id="KW-0677">Repeat</keyword>
<dbReference type="PROSITE" id="PS00211">
    <property type="entry name" value="ABC_TRANSPORTER_1"/>
    <property type="match status" value="2"/>
</dbReference>
<dbReference type="Gene3D" id="3.40.50.300">
    <property type="entry name" value="P-loop containing nucleotide triphosphate hydrolases"/>
    <property type="match status" value="2"/>
</dbReference>
<feature type="transmembrane region" description="Helical" evidence="11">
    <location>
        <begin position="275"/>
        <end position="296"/>
    </location>
</feature>
<feature type="transmembrane region" description="Helical" evidence="11">
    <location>
        <begin position="852"/>
        <end position="871"/>
    </location>
</feature>
<evidence type="ECO:0008006" key="16">
    <source>
        <dbReference type="Google" id="ProtNLM"/>
    </source>
</evidence>
<feature type="region of interest" description="Disordered" evidence="10">
    <location>
        <begin position="1319"/>
        <end position="1343"/>
    </location>
</feature>
<evidence type="ECO:0000256" key="5">
    <source>
        <dbReference type="ARBA" id="ARBA00022741"/>
    </source>
</evidence>
<keyword evidence="8 11" id="KW-0472">Membrane</keyword>
<dbReference type="InterPro" id="IPR036640">
    <property type="entry name" value="ABC1_TM_sf"/>
</dbReference>
<feature type="domain" description="ABC transmembrane type-1" evidence="13">
    <location>
        <begin position="45"/>
        <end position="334"/>
    </location>
</feature>
<dbReference type="EMBL" id="JAVXUO010001214">
    <property type="protein sequence ID" value="KAK2984797.1"/>
    <property type="molecule type" value="Genomic_DNA"/>
</dbReference>
<keyword evidence="6" id="KW-0067">ATP-binding</keyword>
<dbReference type="Gene3D" id="1.20.1560.10">
    <property type="entry name" value="ABC transporter type 1, transmembrane domain"/>
    <property type="match status" value="1"/>
</dbReference>
<feature type="transmembrane region" description="Helical" evidence="11">
    <location>
        <begin position="929"/>
        <end position="952"/>
    </location>
</feature>
<evidence type="ECO:0000259" key="12">
    <source>
        <dbReference type="PROSITE" id="PS50893"/>
    </source>
</evidence>
<dbReference type="SUPFAM" id="SSF52540">
    <property type="entry name" value="P-loop containing nucleoside triphosphate hydrolases"/>
    <property type="match status" value="2"/>
</dbReference>
<feature type="transmembrane region" description="Helical" evidence="11">
    <location>
        <begin position="42"/>
        <end position="69"/>
    </location>
</feature>
<dbReference type="Proteomes" id="UP001187471">
    <property type="component" value="Unassembled WGS sequence"/>
</dbReference>
<dbReference type="CDD" id="cd03249">
    <property type="entry name" value="ABC_MTABC3_MDL1_MDL2"/>
    <property type="match status" value="2"/>
</dbReference>
<feature type="transmembrane region" description="Helical" evidence="11">
    <location>
        <begin position="171"/>
        <end position="190"/>
    </location>
</feature>
<dbReference type="InterPro" id="IPR011527">
    <property type="entry name" value="ABC1_TM_dom"/>
</dbReference>
<evidence type="ECO:0000256" key="10">
    <source>
        <dbReference type="SAM" id="MobiDB-lite"/>
    </source>
</evidence>
<feature type="compositionally biased region" description="Basic and acidic residues" evidence="10">
    <location>
        <begin position="1431"/>
        <end position="1440"/>
    </location>
</feature>
<evidence type="ECO:0000256" key="6">
    <source>
        <dbReference type="ARBA" id="ARBA00022840"/>
    </source>
</evidence>
<dbReference type="PROSITE" id="PS50893">
    <property type="entry name" value="ABC_TRANSPORTER_2"/>
    <property type="match status" value="2"/>
</dbReference>
<dbReference type="PANTHER" id="PTHR45136">
    <property type="entry name" value="ABC TRANSPORTER DOMAIN-CONTAINING PROTEIN"/>
    <property type="match status" value="1"/>
</dbReference>
<dbReference type="GO" id="GO:0016020">
    <property type="term" value="C:membrane"/>
    <property type="evidence" value="ECO:0007669"/>
    <property type="project" value="InterPro"/>
</dbReference>
<dbReference type="PANTHER" id="PTHR45136:SF2">
    <property type="entry name" value="ABC TRANSPORTER DOMAIN-CONTAINING PROTEIN"/>
    <property type="match status" value="1"/>
</dbReference>
<organism evidence="14 15">
    <name type="scientific">Escallonia rubra</name>
    <dbReference type="NCBI Taxonomy" id="112253"/>
    <lineage>
        <taxon>Eukaryota</taxon>
        <taxon>Viridiplantae</taxon>
        <taxon>Streptophyta</taxon>
        <taxon>Embryophyta</taxon>
        <taxon>Tracheophyta</taxon>
        <taxon>Spermatophyta</taxon>
        <taxon>Magnoliopsida</taxon>
        <taxon>eudicotyledons</taxon>
        <taxon>Gunneridae</taxon>
        <taxon>Pentapetalae</taxon>
        <taxon>asterids</taxon>
        <taxon>campanulids</taxon>
        <taxon>Escalloniales</taxon>
        <taxon>Escalloniaceae</taxon>
        <taxon>Escallonia</taxon>
    </lineage>
</organism>
<dbReference type="Pfam" id="PF00005">
    <property type="entry name" value="ABC_tran"/>
    <property type="match status" value="2"/>
</dbReference>
<keyword evidence="15" id="KW-1185">Reference proteome</keyword>
<evidence type="ECO:0000256" key="4">
    <source>
        <dbReference type="ARBA" id="ARBA00022737"/>
    </source>
</evidence>
<dbReference type="SUPFAM" id="SSF90123">
    <property type="entry name" value="ABC transporter transmembrane region"/>
    <property type="match status" value="2"/>
</dbReference>
<evidence type="ECO:0000256" key="7">
    <source>
        <dbReference type="ARBA" id="ARBA00022989"/>
    </source>
</evidence>
<sequence length="1440" mass="156564">MTAGKTCEYKRKGTLSFVHHAGNQMGKKEDGMFRYADGRDKLLMLWGTLGSMGDGLQIPLMMFVLSSVINDYANPNAKVTYSSVNKYALRLLYVAIGVGLSAFVEGLCWARTAERQTSRMRLEYLKSVLRQDVGFFDTQAADSSTTYQVVSTISSDSSTIQVTIGEKIPDCLAYMSSFFFCFIFAFTLSWRLTLAAIPFTLMFIVPGLGFGKLMMDVGMQMIESYGVAGGIAEQAISSIRTVYSYVGERQTLERFSHALQTTMALGIKQGYARGLMMGSMGVIYVSWGFQAWVGSILVTKKGEKGGDIFVAGFNVLMGGLNILTALPNLTAITEAKAAATRINEMIDREPAIDAEDKKGKALSYVRGEIEFKGVYFSYPSRPDTPILQGLNLRVPAGKTVGLVGGSGSGKSTIISLLQRFYDPIEGEILLDGYKTKRLHLKWLRSQMGLVNQEPILFATSIKENILFGKEGASMDDVVVAAKGANAHDFIAKLPDGYETQVGQFGFQLSGGQKQRIAIARALIRDPKILLLDEATSALDTQSERIVQEAIDQASVGRTTIVIAHRLSTIKMANLIVVLQSGRVVESGSHIELMRLNNGQGGEYYQMVQLQESATPHEVSSNYSHQVEERNLHRMRVVPSPMSIRSSAPSTPAMNPFSPAFSMSAPYSVQFDGSYESDDEDLKKQTYPAPSQLRLLKMNAPEWGRALLGCVGAIGSGAVQPINAYCVGALISVYFGTDKATVRSDARFYSFIFLGLGVFNFFTSLLQHSSFAVMGEKLTKRVREKLLKKLLTFEIGWFDQDDNTSAAICARLSTEANMVRSLVGDRMSLLAQAFFGATFAYALGLVLTWRLALVMMGTQPFLIGSFYARSVLMKSMSGKAQKAQKEGSQLASEAVINHRTITAFSSQKRIVGLFSATMESPRKESVRQSWFAGVGLFSSQFLAAASTALAYWYGGRLLAKGLISPERLFQAFLVLLFTAYTIAEAGSMTKDISRGSNAVRSVFAILDRISEIDPDHSWSRDALKTSIRGRVELKNVYFAYPTRPNQLIFKGLSLKIRAGTTVALVGQSGSGKSTIIGLIERFYDPSKGSVHIDERDIKDYNLRTLRSHIALVSQEPTLFAGTIHENIAYGKKDAKESEIRKAAMLANAHEFISGMKDGYETFCGERGAQLSGGQKQRIALARAILKNPSILLLDEATSALDSVSENLVQEALEKLMDGRTCIVVAHRLSTIQKSDSIAVIKDGIVAEQGSHSDLLSVRGGAYFSLVKPGGGTSPFRSPGLEPITLLIDFLPGLVDHQCGPHLQLVPLGLPEDNLVPHLGRQVHPEGPVEAGRDSRPPRHSDGLQQRFPAGFLLVALVEGRRRVVGHLEGGVGQVVEGEGDVVVVDALVLVLVVQLQIEVDGVVGGVVGRLVEGRDVEVLDGADGRGGAQAQPHEEGGEAGG</sequence>
<feature type="domain" description="ABC transporter" evidence="12">
    <location>
        <begin position="1030"/>
        <end position="1266"/>
    </location>
</feature>
<dbReference type="InterPro" id="IPR027417">
    <property type="entry name" value="P-loop_NTPase"/>
</dbReference>
<feature type="transmembrane region" description="Helical" evidence="11">
    <location>
        <begin position="826"/>
        <end position="846"/>
    </location>
</feature>
<evidence type="ECO:0000256" key="8">
    <source>
        <dbReference type="ARBA" id="ARBA00023136"/>
    </source>
</evidence>
<dbReference type="InterPro" id="IPR003439">
    <property type="entry name" value="ABC_transporter-like_ATP-bd"/>
</dbReference>
<dbReference type="GO" id="GO:0016887">
    <property type="term" value="F:ATP hydrolysis activity"/>
    <property type="evidence" value="ECO:0007669"/>
    <property type="project" value="InterPro"/>
</dbReference>
<dbReference type="InterPro" id="IPR017871">
    <property type="entry name" value="ABC_transporter-like_CS"/>
</dbReference>
<name>A0AA88UR94_9ASTE</name>
<feature type="domain" description="ABC transporter" evidence="12">
    <location>
        <begin position="369"/>
        <end position="605"/>
    </location>
</feature>
<evidence type="ECO:0000256" key="9">
    <source>
        <dbReference type="ARBA" id="ARBA00023180"/>
    </source>
</evidence>
<dbReference type="PROSITE" id="PS50929">
    <property type="entry name" value="ABC_TM1F"/>
    <property type="match status" value="2"/>
</dbReference>
<dbReference type="CDD" id="cd18578">
    <property type="entry name" value="ABC_6TM_Pgp_ABCB1_D2_like"/>
    <property type="match status" value="1"/>
</dbReference>
<protein>
    <recommendedName>
        <fullName evidence="16">Multidrug resistance protein</fullName>
    </recommendedName>
</protein>
<evidence type="ECO:0000256" key="3">
    <source>
        <dbReference type="ARBA" id="ARBA00022692"/>
    </source>
</evidence>
<keyword evidence="9" id="KW-0325">Glycoprotein</keyword>
<dbReference type="InterPro" id="IPR003593">
    <property type="entry name" value="AAA+_ATPase"/>
</dbReference>
<feature type="transmembrane region" description="Helical" evidence="11">
    <location>
        <begin position="196"/>
        <end position="215"/>
    </location>
</feature>
<evidence type="ECO:0000256" key="2">
    <source>
        <dbReference type="ARBA" id="ARBA00022448"/>
    </source>
</evidence>
<feature type="transmembrane region" description="Helical" evidence="11">
    <location>
        <begin position="308"/>
        <end position="326"/>
    </location>
</feature>
<dbReference type="GO" id="GO:0005524">
    <property type="term" value="F:ATP binding"/>
    <property type="evidence" value="ECO:0007669"/>
    <property type="project" value="UniProtKB-KW"/>
</dbReference>
<keyword evidence="3 11" id="KW-0812">Transmembrane</keyword>
<dbReference type="FunFam" id="3.40.50.300:FF:000205">
    <property type="entry name" value="ABC transporter B family member 4"/>
    <property type="match status" value="2"/>
</dbReference>
<evidence type="ECO:0000256" key="1">
    <source>
        <dbReference type="ARBA" id="ARBA00007577"/>
    </source>
</evidence>
<evidence type="ECO:0000259" key="13">
    <source>
        <dbReference type="PROSITE" id="PS50929"/>
    </source>
</evidence>
<feature type="transmembrane region" description="Helical" evidence="11">
    <location>
        <begin position="89"/>
        <end position="110"/>
    </location>
</feature>
<dbReference type="FunFam" id="1.20.1560.10:FF:000126">
    <property type="entry name" value="Putative ABC transporter B family member 8"/>
    <property type="match status" value="1"/>
</dbReference>
<dbReference type="CDD" id="cd18577">
    <property type="entry name" value="ABC_6TM_Pgp_ABCB1_D1_like"/>
    <property type="match status" value="1"/>
</dbReference>
<evidence type="ECO:0000313" key="14">
    <source>
        <dbReference type="EMBL" id="KAK2984797.1"/>
    </source>
</evidence>
<comment type="caution">
    <text evidence="14">The sequence shown here is derived from an EMBL/GenBank/DDBJ whole genome shotgun (WGS) entry which is preliminary data.</text>
</comment>
<evidence type="ECO:0000256" key="11">
    <source>
        <dbReference type="SAM" id="Phobius"/>
    </source>
</evidence>
<dbReference type="GO" id="GO:0140359">
    <property type="term" value="F:ABC-type transporter activity"/>
    <property type="evidence" value="ECO:0007669"/>
    <property type="project" value="InterPro"/>
</dbReference>
<keyword evidence="7 11" id="KW-1133">Transmembrane helix</keyword>
<keyword evidence="5" id="KW-0547">Nucleotide-binding</keyword>
<gene>
    <name evidence="14" type="ORF">RJ640_004622</name>
</gene>